<dbReference type="Gene3D" id="3.40.50.150">
    <property type="entry name" value="Vaccinia Virus protein VP39"/>
    <property type="match status" value="1"/>
</dbReference>
<evidence type="ECO:0000313" key="4">
    <source>
        <dbReference type="Proteomes" id="UP000436284"/>
    </source>
</evidence>
<dbReference type="OrthoDB" id="9791837at2"/>
<keyword evidence="3" id="KW-0489">Methyltransferase</keyword>
<name>A0A6N8TZN2_9STAP</name>
<reference evidence="3 4" key="1">
    <citation type="submission" date="2019-12" db="EMBL/GenBank/DDBJ databases">
        <title>Salinicoccus cyprini sp. nov., isolated from gastro-intestinal tract of mirror carp, Cyprinus carpio var. specularis, collected from Gobind Sagar Reservoir, Himachal Pradesh, India.</title>
        <authorList>
            <person name="Talwar C."/>
            <person name="Singh A.K."/>
            <person name="Lal R."/>
            <person name="Negi R.K."/>
        </authorList>
    </citation>
    <scope>NUCLEOTIDE SEQUENCE [LARGE SCALE GENOMIC DNA]</scope>
    <source>
        <strain evidence="3 4">J-82</strain>
    </source>
</reference>
<dbReference type="CDD" id="cd02440">
    <property type="entry name" value="AdoMet_MTases"/>
    <property type="match status" value="1"/>
</dbReference>
<keyword evidence="1 3" id="KW-0808">Transferase</keyword>
<dbReference type="Pfam" id="PF08241">
    <property type="entry name" value="Methyltransf_11"/>
    <property type="match status" value="1"/>
</dbReference>
<proteinExistence type="predicted"/>
<gene>
    <name evidence="3" type="ORF">GQ671_08380</name>
</gene>
<dbReference type="InterPro" id="IPR029063">
    <property type="entry name" value="SAM-dependent_MTases_sf"/>
</dbReference>
<dbReference type="SUPFAM" id="SSF53335">
    <property type="entry name" value="S-adenosyl-L-methionine-dependent methyltransferases"/>
    <property type="match status" value="1"/>
</dbReference>
<dbReference type="InterPro" id="IPR013216">
    <property type="entry name" value="Methyltransf_11"/>
</dbReference>
<evidence type="ECO:0000256" key="1">
    <source>
        <dbReference type="ARBA" id="ARBA00022679"/>
    </source>
</evidence>
<dbReference type="GO" id="GO:0032259">
    <property type="term" value="P:methylation"/>
    <property type="evidence" value="ECO:0007669"/>
    <property type="project" value="UniProtKB-KW"/>
</dbReference>
<evidence type="ECO:0000259" key="2">
    <source>
        <dbReference type="Pfam" id="PF08241"/>
    </source>
</evidence>
<comment type="caution">
    <text evidence="3">The sequence shown here is derived from an EMBL/GenBank/DDBJ whole genome shotgun (WGS) entry which is preliminary data.</text>
</comment>
<protein>
    <submittedName>
        <fullName evidence="3">Methyltransferase domain-containing protein</fullName>
    </submittedName>
</protein>
<dbReference type="GO" id="GO:0008757">
    <property type="term" value="F:S-adenosylmethionine-dependent methyltransferase activity"/>
    <property type="evidence" value="ECO:0007669"/>
    <property type="project" value="InterPro"/>
</dbReference>
<dbReference type="Proteomes" id="UP000436284">
    <property type="component" value="Unassembled WGS sequence"/>
</dbReference>
<keyword evidence="4" id="KW-1185">Reference proteome</keyword>
<dbReference type="RefSeq" id="WP_160655554.1">
    <property type="nucleotide sequence ID" value="NZ_JBHRWU010000001.1"/>
</dbReference>
<evidence type="ECO:0000313" key="3">
    <source>
        <dbReference type="EMBL" id="MXQ51284.1"/>
    </source>
</evidence>
<dbReference type="PANTHER" id="PTHR43861:SF3">
    <property type="entry name" value="PUTATIVE (AFU_ORTHOLOGUE AFUA_2G14390)-RELATED"/>
    <property type="match status" value="1"/>
</dbReference>
<dbReference type="PANTHER" id="PTHR43861">
    <property type="entry name" value="TRANS-ACONITATE 2-METHYLTRANSFERASE-RELATED"/>
    <property type="match status" value="1"/>
</dbReference>
<dbReference type="EMBL" id="WUUK01000003">
    <property type="protein sequence ID" value="MXQ51284.1"/>
    <property type="molecule type" value="Genomic_DNA"/>
</dbReference>
<accession>A0A6N8TZN2</accession>
<feature type="domain" description="Methyltransferase type 11" evidence="2">
    <location>
        <begin position="46"/>
        <end position="139"/>
    </location>
</feature>
<dbReference type="AlphaFoldDB" id="A0A6N8TZN2"/>
<organism evidence="3 4">
    <name type="scientific">Salinicoccus hispanicus</name>
    <dbReference type="NCBI Taxonomy" id="157225"/>
    <lineage>
        <taxon>Bacteria</taxon>
        <taxon>Bacillati</taxon>
        <taxon>Bacillota</taxon>
        <taxon>Bacilli</taxon>
        <taxon>Bacillales</taxon>
        <taxon>Staphylococcaceae</taxon>
        <taxon>Salinicoccus</taxon>
    </lineage>
</organism>
<sequence>MDLPYDDETFFNQYKQLRSSPLSYNEVVEMPEMKRALPHLENKTILDIGCGLGHLIAHMLTHSPKAVTGTDASNLMINHCTSHFDQEDATFLHGEFTEMEWTAQFDVITASLVFHYIEDFDQLCRKLATILKPGGTLLFTMEHPITTACKTPHIKIEGVPHKVDHYFEEGERSAYWSGMETYVEKYHHTIETLFNSLIQNGLSIDYVKDLGQSPEVFELYSEERIEKLRHFPPFILIRCKRID</sequence>